<dbReference type="GO" id="GO:0000155">
    <property type="term" value="F:phosphorelay sensor kinase activity"/>
    <property type="evidence" value="ECO:0007669"/>
    <property type="project" value="InterPro"/>
</dbReference>
<dbReference type="Gene3D" id="3.30.565.10">
    <property type="entry name" value="Histidine kinase-like ATPase, C-terminal domain"/>
    <property type="match status" value="1"/>
</dbReference>
<dbReference type="CDD" id="cd01007">
    <property type="entry name" value="PBP2_BvgS_HisK_like"/>
    <property type="match status" value="1"/>
</dbReference>
<keyword evidence="3 6" id="KW-0597">Phosphoprotein</keyword>
<keyword evidence="11" id="KW-1185">Reference proteome</keyword>
<evidence type="ECO:0000256" key="6">
    <source>
        <dbReference type="PROSITE-ProRule" id="PRU00169"/>
    </source>
</evidence>
<dbReference type="CDD" id="cd00082">
    <property type="entry name" value="HisKA"/>
    <property type="match status" value="1"/>
</dbReference>
<dbReference type="InterPro" id="IPR001789">
    <property type="entry name" value="Sig_transdc_resp-reg_receiver"/>
</dbReference>
<accession>A0A504J2P0</accession>
<dbReference type="SUPFAM" id="SSF55874">
    <property type="entry name" value="ATPase domain of HSP90 chaperone/DNA topoisomerase II/histidine kinase"/>
    <property type="match status" value="1"/>
</dbReference>
<dbReference type="Proteomes" id="UP000315540">
    <property type="component" value="Unassembled WGS sequence"/>
</dbReference>
<dbReference type="PROSITE" id="PS51257">
    <property type="entry name" value="PROKAR_LIPOPROTEIN"/>
    <property type="match status" value="1"/>
</dbReference>
<dbReference type="Gene3D" id="3.40.190.10">
    <property type="entry name" value="Periplasmic binding protein-like II"/>
    <property type="match status" value="2"/>
</dbReference>
<evidence type="ECO:0000313" key="10">
    <source>
        <dbReference type="EMBL" id="TPN85127.1"/>
    </source>
</evidence>
<dbReference type="CDD" id="cd16922">
    <property type="entry name" value="HATPase_EvgS-ArcB-TorS-like"/>
    <property type="match status" value="1"/>
</dbReference>
<keyword evidence="5" id="KW-0418">Kinase</keyword>
<organism evidence="10 11">
    <name type="scientific">Aquimarina algicola</name>
    <dbReference type="NCBI Taxonomy" id="2589995"/>
    <lineage>
        <taxon>Bacteria</taxon>
        <taxon>Pseudomonadati</taxon>
        <taxon>Bacteroidota</taxon>
        <taxon>Flavobacteriia</taxon>
        <taxon>Flavobacteriales</taxon>
        <taxon>Flavobacteriaceae</taxon>
        <taxon>Aquimarina</taxon>
    </lineage>
</organism>
<protein>
    <recommendedName>
        <fullName evidence="2">histidine kinase</fullName>
        <ecNumber evidence="2">2.7.13.3</ecNumber>
    </recommendedName>
</protein>
<dbReference type="Gene3D" id="3.40.50.2300">
    <property type="match status" value="1"/>
</dbReference>
<dbReference type="InterPro" id="IPR003594">
    <property type="entry name" value="HATPase_dom"/>
</dbReference>
<keyword evidence="7" id="KW-1133">Transmembrane helix</keyword>
<dbReference type="Pfam" id="PF00512">
    <property type="entry name" value="HisKA"/>
    <property type="match status" value="1"/>
</dbReference>
<comment type="catalytic activity">
    <reaction evidence="1">
        <text>ATP + protein L-histidine = ADP + protein N-phospho-L-histidine.</text>
        <dbReference type="EC" id="2.7.13.3"/>
    </reaction>
</comment>
<keyword evidence="4" id="KW-0808">Transferase</keyword>
<dbReference type="PANTHER" id="PTHR43047">
    <property type="entry name" value="TWO-COMPONENT HISTIDINE PROTEIN KINASE"/>
    <property type="match status" value="1"/>
</dbReference>
<dbReference type="GO" id="GO:0009927">
    <property type="term" value="F:histidine phosphotransfer kinase activity"/>
    <property type="evidence" value="ECO:0007669"/>
    <property type="project" value="TreeGrafter"/>
</dbReference>
<name>A0A504J2P0_9FLAO</name>
<dbReference type="PROSITE" id="PS50109">
    <property type="entry name" value="HIS_KIN"/>
    <property type="match status" value="1"/>
</dbReference>
<dbReference type="InterPro" id="IPR001638">
    <property type="entry name" value="Solute-binding_3/MltF_N"/>
</dbReference>
<dbReference type="PRINTS" id="PR00344">
    <property type="entry name" value="BCTRLSENSOR"/>
</dbReference>
<comment type="caution">
    <text evidence="10">The sequence shown here is derived from an EMBL/GenBank/DDBJ whole genome shotgun (WGS) entry which is preliminary data.</text>
</comment>
<dbReference type="InterPro" id="IPR003661">
    <property type="entry name" value="HisK_dim/P_dom"/>
</dbReference>
<dbReference type="PROSITE" id="PS50110">
    <property type="entry name" value="RESPONSE_REGULATORY"/>
    <property type="match status" value="1"/>
</dbReference>
<dbReference type="InterPro" id="IPR005467">
    <property type="entry name" value="His_kinase_dom"/>
</dbReference>
<feature type="transmembrane region" description="Helical" evidence="7">
    <location>
        <begin position="272"/>
        <end position="294"/>
    </location>
</feature>
<feature type="modified residue" description="4-aspartylphosphate" evidence="6">
    <location>
        <position position="619"/>
    </location>
</feature>
<dbReference type="SUPFAM" id="SSF53850">
    <property type="entry name" value="Periplasmic binding protein-like II"/>
    <property type="match status" value="1"/>
</dbReference>
<dbReference type="SMART" id="SM00062">
    <property type="entry name" value="PBPb"/>
    <property type="match status" value="1"/>
</dbReference>
<dbReference type="InterPro" id="IPR011006">
    <property type="entry name" value="CheY-like_superfamily"/>
</dbReference>
<dbReference type="SMART" id="SM00388">
    <property type="entry name" value="HisKA"/>
    <property type="match status" value="1"/>
</dbReference>
<evidence type="ECO:0000256" key="5">
    <source>
        <dbReference type="ARBA" id="ARBA00022777"/>
    </source>
</evidence>
<evidence type="ECO:0000256" key="1">
    <source>
        <dbReference type="ARBA" id="ARBA00000085"/>
    </source>
</evidence>
<dbReference type="SUPFAM" id="SSF52172">
    <property type="entry name" value="CheY-like"/>
    <property type="match status" value="1"/>
</dbReference>
<dbReference type="AlphaFoldDB" id="A0A504J2P0"/>
<evidence type="ECO:0000313" key="11">
    <source>
        <dbReference type="Proteomes" id="UP000315540"/>
    </source>
</evidence>
<dbReference type="InterPro" id="IPR036097">
    <property type="entry name" value="HisK_dim/P_sf"/>
</dbReference>
<gene>
    <name evidence="10" type="ORF">FHK87_13935</name>
</gene>
<dbReference type="CDD" id="cd17546">
    <property type="entry name" value="REC_hyHK_CKI1_RcsC-like"/>
    <property type="match status" value="1"/>
</dbReference>
<dbReference type="EC" id="2.7.13.3" evidence="2"/>
<dbReference type="OrthoDB" id="9811889at2"/>
<dbReference type="Pfam" id="PF00497">
    <property type="entry name" value="SBP_bac_3"/>
    <property type="match status" value="1"/>
</dbReference>
<evidence type="ECO:0000259" key="9">
    <source>
        <dbReference type="PROSITE" id="PS50110"/>
    </source>
</evidence>
<proteinExistence type="predicted"/>
<dbReference type="Pfam" id="PF00072">
    <property type="entry name" value="Response_reg"/>
    <property type="match status" value="1"/>
</dbReference>
<dbReference type="SMART" id="SM00448">
    <property type="entry name" value="REC"/>
    <property type="match status" value="1"/>
</dbReference>
<evidence type="ECO:0000256" key="3">
    <source>
        <dbReference type="ARBA" id="ARBA00022553"/>
    </source>
</evidence>
<dbReference type="RefSeq" id="WP_140594062.1">
    <property type="nucleotide sequence ID" value="NZ_VFWZ01000004.1"/>
</dbReference>
<keyword evidence="7" id="KW-0812">Transmembrane</keyword>
<sequence>MYIKKLLYILFIFSTCFIALISCNKQTPITDEEKDWLANQDNITIALSPDYPPYQFINEDNTIEGLSIEYISLIEEKLNHKFKRKYYQEWPRLMEDVKKGKIDITTQIQATKNRKKYLNFYSEFFTSKHVITVRKGTSQGDKISDYKNKEITVPQDYAVFENLTRKYPNQKFIEDKSDLVCLKKLNAGQYDAYIGPKAIVNYLIKTQNLDNLEIIAETELYYKPGIAIDKKNKMLNSIFIKAEKSISENEKQNIAENWLYTAKKPFYKKASFWISCISVIIACFILSLGLNFYLSYMVKQKTKELRLAKNMAEKDNQLKTAFINNISHEIRTPMNGIIGFSKFLEEPDITKDEKANYIDIVIKSSKELINTIDNILEVSKLQTKQVIFSPEETDLFEIFDIIFLKFEKKVKSKSISLILNKNIEDHQRYIITDRSKLIKIISALVENAIKFTKKGAILVSCSIKNQTLIITVRDSGIGIDEKDQEIIFNIFSQSENQIARKYGGLGLGLAIAKENVSIMKGQIVFSSIPQKGSTFRIEIPYTANPKKYNEQTITNKYEKPTTPSNRILIAEDGDVNFLILKTLLNKIDEYHFIINRVHNGKEAVLFYEENNEIDLIFMDIKMPIMNGYNATKLIKSLDKSIPIIAQTAYTTKEDIQNAYKAGCDDFISKPIDLIELKKVINKYLPINTTTSPII</sequence>
<dbReference type="Pfam" id="PF02518">
    <property type="entry name" value="HATPase_c"/>
    <property type="match status" value="1"/>
</dbReference>
<dbReference type="SUPFAM" id="SSF47384">
    <property type="entry name" value="Homodimeric domain of signal transducing histidine kinase"/>
    <property type="match status" value="1"/>
</dbReference>
<evidence type="ECO:0000256" key="4">
    <source>
        <dbReference type="ARBA" id="ARBA00022679"/>
    </source>
</evidence>
<evidence type="ECO:0000256" key="2">
    <source>
        <dbReference type="ARBA" id="ARBA00012438"/>
    </source>
</evidence>
<keyword evidence="7" id="KW-0472">Membrane</keyword>
<reference evidence="10 11" key="1">
    <citation type="submission" date="2019-06" db="EMBL/GenBank/DDBJ databases">
        <authorList>
            <person name="Meng X."/>
        </authorList>
    </citation>
    <scope>NUCLEOTIDE SEQUENCE [LARGE SCALE GENOMIC DNA]</scope>
    <source>
        <strain evidence="10 11">M625</strain>
    </source>
</reference>
<dbReference type="GO" id="GO:0005886">
    <property type="term" value="C:plasma membrane"/>
    <property type="evidence" value="ECO:0007669"/>
    <property type="project" value="TreeGrafter"/>
</dbReference>
<dbReference type="InterPro" id="IPR004358">
    <property type="entry name" value="Sig_transdc_His_kin-like_C"/>
</dbReference>
<dbReference type="InterPro" id="IPR036890">
    <property type="entry name" value="HATPase_C_sf"/>
</dbReference>
<dbReference type="Gene3D" id="1.10.287.130">
    <property type="match status" value="1"/>
</dbReference>
<evidence type="ECO:0000256" key="7">
    <source>
        <dbReference type="SAM" id="Phobius"/>
    </source>
</evidence>
<dbReference type="PANTHER" id="PTHR43047:SF72">
    <property type="entry name" value="OSMOSENSING HISTIDINE PROTEIN KINASE SLN1"/>
    <property type="match status" value="1"/>
</dbReference>
<feature type="domain" description="Response regulatory" evidence="9">
    <location>
        <begin position="566"/>
        <end position="684"/>
    </location>
</feature>
<feature type="domain" description="Histidine kinase" evidence="8">
    <location>
        <begin position="325"/>
        <end position="543"/>
    </location>
</feature>
<dbReference type="EMBL" id="VFWZ01000004">
    <property type="protein sequence ID" value="TPN85127.1"/>
    <property type="molecule type" value="Genomic_DNA"/>
</dbReference>
<dbReference type="SMART" id="SM00387">
    <property type="entry name" value="HATPase_c"/>
    <property type="match status" value="1"/>
</dbReference>
<evidence type="ECO:0000259" key="8">
    <source>
        <dbReference type="PROSITE" id="PS50109"/>
    </source>
</evidence>